<comment type="caution">
    <text evidence="1">The sequence shown here is derived from an EMBL/GenBank/DDBJ whole genome shotgun (WGS) entry which is preliminary data.</text>
</comment>
<dbReference type="Proteomes" id="UP001153069">
    <property type="component" value="Unassembled WGS sequence"/>
</dbReference>
<reference evidence="1" key="1">
    <citation type="submission" date="2020-06" db="EMBL/GenBank/DDBJ databases">
        <authorList>
            <consortium name="Plant Systems Biology data submission"/>
        </authorList>
    </citation>
    <scope>NUCLEOTIDE SEQUENCE</scope>
    <source>
        <strain evidence="1">D6</strain>
    </source>
</reference>
<evidence type="ECO:0000313" key="1">
    <source>
        <dbReference type="EMBL" id="CAB9512190.1"/>
    </source>
</evidence>
<accession>A0A9N8E1G2</accession>
<protein>
    <submittedName>
        <fullName evidence="1">Uncharacterized protein</fullName>
    </submittedName>
</protein>
<name>A0A9N8E1G2_9STRA</name>
<gene>
    <name evidence="1" type="ORF">SEMRO_523_G159760.1</name>
</gene>
<dbReference type="AlphaFoldDB" id="A0A9N8E1G2"/>
<dbReference type="EMBL" id="CAICTM010000522">
    <property type="protein sequence ID" value="CAB9512190.1"/>
    <property type="molecule type" value="Genomic_DNA"/>
</dbReference>
<sequence length="156" mass="17197">MDFEIPSFIFVPCMVSDSKKTGLPSAGLIPLIPASRWSEEIPSTSCSPPKLPKREIALRKIDSLPKLPRRSVPEEEMPTLSVAMPRRVRALPRPHQSVSTFGSITSISSTTVNLTRSVRSRPAQRSRFSASEIVEQVYEKTSRPGPERVTVAARAA</sequence>
<organism evidence="1 2">
    <name type="scientific">Seminavis robusta</name>
    <dbReference type="NCBI Taxonomy" id="568900"/>
    <lineage>
        <taxon>Eukaryota</taxon>
        <taxon>Sar</taxon>
        <taxon>Stramenopiles</taxon>
        <taxon>Ochrophyta</taxon>
        <taxon>Bacillariophyta</taxon>
        <taxon>Bacillariophyceae</taxon>
        <taxon>Bacillariophycidae</taxon>
        <taxon>Naviculales</taxon>
        <taxon>Naviculaceae</taxon>
        <taxon>Seminavis</taxon>
    </lineage>
</organism>
<proteinExistence type="predicted"/>
<evidence type="ECO:0000313" key="2">
    <source>
        <dbReference type="Proteomes" id="UP001153069"/>
    </source>
</evidence>
<keyword evidence="2" id="KW-1185">Reference proteome</keyword>